<dbReference type="CDD" id="cd07037">
    <property type="entry name" value="TPP_PYR_MenD"/>
    <property type="match status" value="1"/>
</dbReference>
<comment type="subunit">
    <text evidence="6">Homodimer.</text>
</comment>
<feature type="domain" description="Thiamine pyrophosphate enzyme TPP-binding" evidence="7">
    <location>
        <begin position="428"/>
        <end position="545"/>
    </location>
</feature>
<dbReference type="Proteomes" id="UP000636010">
    <property type="component" value="Unassembled WGS sequence"/>
</dbReference>
<dbReference type="EMBL" id="BMEC01000005">
    <property type="protein sequence ID" value="GGC32053.1"/>
    <property type="molecule type" value="Genomic_DNA"/>
</dbReference>
<comment type="catalytic activity">
    <reaction evidence="6">
        <text>isochorismate + 2-oxoglutarate + H(+) = 5-enolpyruvoyl-6-hydroxy-2-succinyl-cyclohex-3-ene-1-carboxylate + CO2</text>
        <dbReference type="Rhea" id="RHEA:25593"/>
        <dbReference type="ChEBI" id="CHEBI:15378"/>
        <dbReference type="ChEBI" id="CHEBI:16526"/>
        <dbReference type="ChEBI" id="CHEBI:16810"/>
        <dbReference type="ChEBI" id="CHEBI:29780"/>
        <dbReference type="ChEBI" id="CHEBI:58818"/>
        <dbReference type="EC" id="2.2.1.9"/>
    </reaction>
</comment>
<evidence type="ECO:0000256" key="5">
    <source>
        <dbReference type="ARBA" id="ARBA00023211"/>
    </source>
</evidence>
<evidence type="ECO:0000256" key="2">
    <source>
        <dbReference type="ARBA" id="ARBA00022723"/>
    </source>
</evidence>
<protein>
    <recommendedName>
        <fullName evidence="6">2-succinyl-5-enolpyruvyl-6-hydroxy-3-cyclohexene-1-carboxylate synthase</fullName>
        <shortName evidence="6">SEPHCHC synthase</shortName>
        <ecNumber evidence="6">2.2.1.9</ecNumber>
    </recommendedName>
    <alternativeName>
        <fullName evidence="6">Menaquinone biosynthesis protein MenD</fullName>
    </alternativeName>
</protein>
<keyword evidence="5 6" id="KW-0464">Manganese</keyword>
<comment type="function">
    <text evidence="6">Catalyzes the thiamine diphosphate-dependent decarboxylation of 2-oxoglutarate and the subsequent addition of the resulting succinic semialdehyde-thiamine pyrophosphate anion to isochorismate to yield 2-succinyl-5-enolpyruvyl-6-hydroxy-3-cyclohexene-1-carboxylate (SEPHCHC).</text>
</comment>
<evidence type="ECO:0000256" key="4">
    <source>
        <dbReference type="ARBA" id="ARBA00023052"/>
    </source>
</evidence>
<dbReference type="Pfam" id="PF02775">
    <property type="entry name" value="TPP_enzyme_C"/>
    <property type="match status" value="1"/>
</dbReference>
<reference evidence="10" key="1">
    <citation type="journal article" date="2019" name="Int. J. Syst. Evol. Microbiol.">
        <title>The Global Catalogue of Microorganisms (GCM) 10K type strain sequencing project: providing services to taxonomists for standard genome sequencing and annotation.</title>
        <authorList>
            <consortium name="The Broad Institute Genomics Platform"/>
            <consortium name="The Broad Institute Genome Sequencing Center for Infectious Disease"/>
            <person name="Wu L."/>
            <person name="Ma J."/>
        </authorList>
    </citation>
    <scope>NUCLEOTIDE SEQUENCE [LARGE SCALE GENOMIC DNA]</scope>
    <source>
        <strain evidence="10">CGMCC 1.10832</strain>
    </source>
</reference>
<evidence type="ECO:0000256" key="6">
    <source>
        <dbReference type="HAMAP-Rule" id="MF_01659"/>
    </source>
</evidence>
<dbReference type="SUPFAM" id="SSF52518">
    <property type="entry name" value="Thiamin diphosphate-binding fold (THDP-binding)"/>
    <property type="match status" value="2"/>
</dbReference>
<dbReference type="Gene3D" id="3.40.50.970">
    <property type="match status" value="2"/>
</dbReference>
<gene>
    <name evidence="6 9" type="primary">menD</name>
    <name evidence="9" type="ORF">GCM10011506_16870</name>
</gene>
<keyword evidence="2 6" id="KW-0479">Metal-binding</keyword>
<dbReference type="Pfam" id="PF02776">
    <property type="entry name" value="TPP_enzyme_N"/>
    <property type="match status" value="1"/>
</dbReference>
<comment type="cofactor">
    <cofactor evidence="6">
        <name>thiamine diphosphate</name>
        <dbReference type="ChEBI" id="CHEBI:58937"/>
    </cofactor>
    <text evidence="6">Binds 1 thiamine pyrophosphate per subunit.</text>
</comment>
<name>A0ABQ1LZ90_9BACT</name>
<organism evidence="9 10">
    <name type="scientific">Marivirga lumbricoides</name>
    <dbReference type="NCBI Taxonomy" id="1046115"/>
    <lineage>
        <taxon>Bacteria</taxon>
        <taxon>Pseudomonadati</taxon>
        <taxon>Bacteroidota</taxon>
        <taxon>Cytophagia</taxon>
        <taxon>Cytophagales</taxon>
        <taxon>Marivirgaceae</taxon>
        <taxon>Marivirga</taxon>
    </lineage>
</organism>
<comment type="cofactor">
    <cofactor evidence="6">
        <name>Mg(2+)</name>
        <dbReference type="ChEBI" id="CHEBI:18420"/>
    </cofactor>
    <cofactor evidence="6">
        <name>Mn(2+)</name>
        <dbReference type="ChEBI" id="CHEBI:29035"/>
    </cofactor>
</comment>
<keyword evidence="6" id="KW-0474">Menaquinone biosynthesis</keyword>
<comment type="caution">
    <text evidence="9">The sequence shown here is derived from an EMBL/GenBank/DDBJ whole genome shotgun (WGS) entry which is preliminary data.</text>
</comment>
<evidence type="ECO:0000313" key="9">
    <source>
        <dbReference type="EMBL" id="GGC32053.1"/>
    </source>
</evidence>
<dbReference type="InterPro" id="IPR012001">
    <property type="entry name" value="Thiamin_PyroP_enz_TPP-bd_dom"/>
</dbReference>
<keyword evidence="1 6" id="KW-0808">Transferase</keyword>
<dbReference type="InterPro" id="IPR029061">
    <property type="entry name" value="THDP-binding"/>
</dbReference>
<dbReference type="InterPro" id="IPR004433">
    <property type="entry name" value="MenaQ_synth_MenD"/>
</dbReference>
<evidence type="ECO:0000313" key="10">
    <source>
        <dbReference type="Proteomes" id="UP000636010"/>
    </source>
</evidence>
<comment type="pathway">
    <text evidence="6">Quinol/quinone metabolism; menaquinone biosynthesis.</text>
</comment>
<dbReference type="HAMAP" id="MF_01659">
    <property type="entry name" value="MenD"/>
    <property type="match status" value="1"/>
</dbReference>
<dbReference type="InterPro" id="IPR011766">
    <property type="entry name" value="TPP_enzyme_TPP-bd"/>
</dbReference>
<keyword evidence="10" id="KW-1185">Reference proteome</keyword>
<keyword evidence="4 6" id="KW-0786">Thiamine pyrophosphate</keyword>
<evidence type="ECO:0000256" key="1">
    <source>
        <dbReference type="ARBA" id="ARBA00022679"/>
    </source>
</evidence>
<comment type="pathway">
    <text evidence="6">Quinol/quinone metabolism; 1,4-dihydroxy-2-naphthoate biosynthesis; 1,4-dihydroxy-2-naphthoate from chorismate: step 2/7.</text>
</comment>
<dbReference type="Gene3D" id="3.40.50.1220">
    <property type="entry name" value="TPP-binding domain"/>
    <property type="match status" value="1"/>
</dbReference>
<sequence>MQQDIINNIAEICYRQGISKAIISPGSRNAPLTLAFARHPHIHCFSISDERSAAFVALGMAQAGKNPTAIICTSGSAALNYAPAIAEAFFQQIPLLILTADRPPEWIDQWDGQTIRQENIFGKHVKNSYNFPVDLSHKDAKWQAYRIINESILLSKVESKGPVHVNIPFREPFYPAKEFEWKYDPHIPIISQFSGIKELKADAKAQLLEKFSACNKVAFLLGQEDYNQDFLQKIDEISQKLNIPVYADVISNGHNLKNAITLTDTLCMSLVKVADDKYVPDLLISMGKSIISKNLKLFLRNHTKSQWHVSEALQFISDPFQTLQQLVSCTPYSFLEIIGEAEAKNNEFLYLWKNDEDKKQVKTSEFLNSNTSDFNELSALHQVLINLKQPTQLHLANSLSVRYVNFIGLKNLPIEKVWVNRGTSGIDGSNSTAMGHAITNNHKQHLLITGDVAFFYDRNAFWHQYPYRNLKIILLNNQGGSIFRMIPGPRDQPELENFFETKQTLNAQCLSNEFNIKHLEANSFEKLKAKIELFLESEHTSLLEIKSDSITNQKTFEAFKTYIK</sequence>
<dbReference type="PANTHER" id="PTHR42916">
    <property type="entry name" value="2-SUCCINYL-5-ENOLPYRUVYL-6-HYDROXY-3-CYCLOHEXENE-1-CARBOXYLATE SYNTHASE"/>
    <property type="match status" value="1"/>
</dbReference>
<keyword evidence="3 6" id="KW-0460">Magnesium</keyword>
<comment type="similarity">
    <text evidence="6">Belongs to the TPP enzyme family. MenD subfamily.</text>
</comment>
<dbReference type="EC" id="2.2.1.9" evidence="6"/>
<feature type="domain" description="Thiamine pyrophosphate enzyme N-terminal TPP-binding" evidence="8">
    <location>
        <begin position="9"/>
        <end position="114"/>
    </location>
</feature>
<evidence type="ECO:0000259" key="7">
    <source>
        <dbReference type="Pfam" id="PF02775"/>
    </source>
</evidence>
<dbReference type="CDD" id="cd02009">
    <property type="entry name" value="TPP_SHCHC_synthase"/>
    <property type="match status" value="1"/>
</dbReference>
<dbReference type="RefSeq" id="WP_188462287.1">
    <property type="nucleotide sequence ID" value="NZ_BAABHU010000005.1"/>
</dbReference>
<evidence type="ECO:0000259" key="8">
    <source>
        <dbReference type="Pfam" id="PF02776"/>
    </source>
</evidence>
<dbReference type="PIRSF" id="PIRSF004983">
    <property type="entry name" value="MenD"/>
    <property type="match status" value="1"/>
</dbReference>
<proteinExistence type="inferred from homology"/>
<dbReference type="PANTHER" id="PTHR42916:SF1">
    <property type="entry name" value="PROTEIN PHYLLO, CHLOROPLASTIC"/>
    <property type="match status" value="1"/>
</dbReference>
<dbReference type="NCBIfam" id="TIGR00173">
    <property type="entry name" value="menD"/>
    <property type="match status" value="1"/>
</dbReference>
<accession>A0ABQ1LZ90</accession>
<evidence type="ECO:0000256" key="3">
    <source>
        <dbReference type="ARBA" id="ARBA00022842"/>
    </source>
</evidence>